<gene>
    <name evidence="1" type="ORF">LTS18_003294</name>
</gene>
<comment type="caution">
    <text evidence="1">The sequence shown here is derived from an EMBL/GenBank/DDBJ whole genome shotgun (WGS) entry which is preliminary data.</text>
</comment>
<keyword evidence="2" id="KW-1185">Reference proteome</keyword>
<organism evidence="1 2">
    <name type="scientific">Coniosporium uncinatum</name>
    <dbReference type="NCBI Taxonomy" id="93489"/>
    <lineage>
        <taxon>Eukaryota</taxon>
        <taxon>Fungi</taxon>
        <taxon>Dikarya</taxon>
        <taxon>Ascomycota</taxon>
        <taxon>Pezizomycotina</taxon>
        <taxon>Dothideomycetes</taxon>
        <taxon>Dothideomycetes incertae sedis</taxon>
        <taxon>Coniosporium</taxon>
    </lineage>
</organism>
<sequence length="250" mass="27947">MATALSTGLFPAIDESLQFTRLHKIVCRLSPGSLGEQLQLDDTDIDVQDDLGRTPLSWAATLGDAEALALLREAGANIMIADRRGRQPIHCADAFGSFKMMGALLEAGADPNAGDIAGRTFLHIIAYWAEEEMLKALAEMDIGLVDPYAVDKYGHTAADWFENCYSERYEPGDAKGDRVREQFKKLMHIQRRRWAQSTGTANEHEFDYRSEEREGEYDNDDNGSEAEVVGGERDAEEEESFFDAQEIWES</sequence>
<accession>A0ACC3DTU4</accession>
<evidence type="ECO:0000313" key="2">
    <source>
        <dbReference type="Proteomes" id="UP001186974"/>
    </source>
</evidence>
<reference evidence="1" key="1">
    <citation type="submission" date="2024-09" db="EMBL/GenBank/DDBJ databases">
        <title>Black Yeasts Isolated from many extreme environments.</title>
        <authorList>
            <person name="Coleine C."/>
            <person name="Stajich J.E."/>
            <person name="Selbmann L."/>
        </authorList>
    </citation>
    <scope>NUCLEOTIDE SEQUENCE</scope>
    <source>
        <strain evidence="1">CCFEE 5737</strain>
    </source>
</reference>
<protein>
    <submittedName>
        <fullName evidence="1">Uncharacterized protein</fullName>
    </submittedName>
</protein>
<dbReference type="Proteomes" id="UP001186974">
    <property type="component" value="Unassembled WGS sequence"/>
</dbReference>
<dbReference type="EMBL" id="JAWDJW010000777">
    <property type="protein sequence ID" value="KAK3080034.1"/>
    <property type="molecule type" value="Genomic_DNA"/>
</dbReference>
<proteinExistence type="predicted"/>
<name>A0ACC3DTU4_9PEZI</name>
<evidence type="ECO:0000313" key="1">
    <source>
        <dbReference type="EMBL" id="KAK3080034.1"/>
    </source>
</evidence>